<gene>
    <name evidence="4" type="ordered locus">Acid345_2809</name>
</gene>
<dbReference type="PIRSF" id="PIRSF005384">
    <property type="entry name" value="RpiB_LacA_B"/>
    <property type="match status" value="1"/>
</dbReference>
<dbReference type="GO" id="GO:0009052">
    <property type="term" value="P:pentose-phosphate shunt, non-oxidative branch"/>
    <property type="evidence" value="ECO:0007669"/>
    <property type="project" value="TreeGrafter"/>
</dbReference>
<keyword evidence="2 4" id="KW-0413">Isomerase</keyword>
<dbReference type="Pfam" id="PF02502">
    <property type="entry name" value="LacAB_rpiB"/>
    <property type="match status" value="1"/>
</dbReference>
<evidence type="ECO:0000313" key="5">
    <source>
        <dbReference type="Proteomes" id="UP000002432"/>
    </source>
</evidence>
<dbReference type="RefSeq" id="WP_011523611.1">
    <property type="nucleotide sequence ID" value="NC_008009.1"/>
</dbReference>
<dbReference type="STRING" id="204669.Acid345_2809"/>
<dbReference type="NCBIfam" id="TIGR00689">
    <property type="entry name" value="rpiB_lacA_lacB"/>
    <property type="match status" value="1"/>
</dbReference>
<name>Q1IMU0_KORVE</name>
<dbReference type="SUPFAM" id="SSF89623">
    <property type="entry name" value="Ribose/Galactose isomerase RpiB/AlsB"/>
    <property type="match status" value="1"/>
</dbReference>
<comment type="similarity">
    <text evidence="1">Belongs to the LacAB/RpiB family.</text>
</comment>
<keyword evidence="5" id="KW-1185">Reference proteome</keyword>
<dbReference type="AlphaFoldDB" id="Q1IMU0"/>
<protein>
    <submittedName>
        <fullName evidence="4">Sugar-phosphate isomerase, RpiB/LacA/LacB family</fullName>
    </submittedName>
</protein>
<evidence type="ECO:0000313" key="4">
    <source>
        <dbReference type="EMBL" id="ABF41810.1"/>
    </source>
</evidence>
<dbReference type="GO" id="GO:0004751">
    <property type="term" value="F:ribose-5-phosphate isomerase activity"/>
    <property type="evidence" value="ECO:0007669"/>
    <property type="project" value="TreeGrafter"/>
</dbReference>
<dbReference type="NCBIfam" id="TIGR01120">
    <property type="entry name" value="rpiB"/>
    <property type="match status" value="1"/>
</dbReference>
<evidence type="ECO:0000256" key="3">
    <source>
        <dbReference type="PIRSR" id="PIRSR005384-1"/>
    </source>
</evidence>
<organism evidence="4 5">
    <name type="scientific">Koribacter versatilis (strain Ellin345)</name>
    <dbReference type="NCBI Taxonomy" id="204669"/>
    <lineage>
        <taxon>Bacteria</taxon>
        <taxon>Pseudomonadati</taxon>
        <taxon>Acidobacteriota</taxon>
        <taxon>Terriglobia</taxon>
        <taxon>Terriglobales</taxon>
        <taxon>Candidatus Korobacteraceae</taxon>
        <taxon>Candidatus Korobacter</taxon>
    </lineage>
</organism>
<feature type="active site" description="Proton acceptor" evidence="3">
    <location>
        <position position="66"/>
    </location>
</feature>
<dbReference type="NCBIfam" id="NF004051">
    <property type="entry name" value="PRK05571.1"/>
    <property type="match status" value="1"/>
</dbReference>
<dbReference type="Gene3D" id="3.40.1400.10">
    <property type="entry name" value="Sugar-phosphate isomerase, RpiB/LacA/LacB"/>
    <property type="match status" value="1"/>
</dbReference>
<dbReference type="EMBL" id="CP000360">
    <property type="protein sequence ID" value="ABF41810.1"/>
    <property type="molecule type" value="Genomic_DNA"/>
</dbReference>
<dbReference type="GO" id="GO:0019316">
    <property type="term" value="P:D-allose catabolic process"/>
    <property type="evidence" value="ECO:0007669"/>
    <property type="project" value="TreeGrafter"/>
</dbReference>
<accession>Q1IMU0</accession>
<dbReference type="EnsemblBacteria" id="ABF41810">
    <property type="protein sequence ID" value="ABF41810"/>
    <property type="gene ID" value="Acid345_2809"/>
</dbReference>
<dbReference type="Proteomes" id="UP000002432">
    <property type="component" value="Chromosome"/>
</dbReference>
<dbReference type="OrthoDB" id="1778624at2"/>
<evidence type="ECO:0000256" key="1">
    <source>
        <dbReference type="ARBA" id="ARBA00008754"/>
    </source>
</evidence>
<dbReference type="InterPro" id="IPR003500">
    <property type="entry name" value="RpiB_LacA_LacB"/>
</dbReference>
<evidence type="ECO:0000256" key="2">
    <source>
        <dbReference type="ARBA" id="ARBA00023235"/>
    </source>
</evidence>
<feature type="active site" description="Proton donor" evidence="3">
    <location>
        <position position="99"/>
    </location>
</feature>
<dbReference type="eggNOG" id="COG0698">
    <property type="taxonomic scope" value="Bacteria"/>
</dbReference>
<reference evidence="4 5" key="1">
    <citation type="journal article" date="2009" name="Appl. Environ. Microbiol.">
        <title>Three genomes from the phylum Acidobacteria provide insight into the lifestyles of these microorganisms in soils.</title>
        <authorList>
            <person name="Ward N.L."/>
            <person name="Challacombe J.F."/>
            <person name="Janssen P.H."/>
            <person name="Henrissat B."/>
            <person name="Coutinho P.M."/>
            <person name="Wu M."/>
            <person name="Xie G."/>
            <person name="Haft D.H."/>
            <person name="Sait M."/>
            <person name="Badger J."/>
            <person name="Barabote R.D."/>
            <person name="Bradley B."/>
            <person name="Brettin T.S."/>
            <person name="Brinkac L.M."/>
            <person name="Bruce D."/>
            <person name="Creasy T."/>
            <person name="Daugherty S.C."/>
            <person name="Davidsen T.M."/>
            <person name="DeBoy R.T."/>
            <person name="Detter J.C."/>
            <person name="Dodson R.J."/>
            <person name="Durkin A.S."/>
            <person name="Ganapathy A."/>
            <person name="Gwinn-Giglio M."/>
            <person name="Han C.S."/>
            <person name="Khouri H."/>
            <person name="Kiss H."/>
            <person name="Kothari S.P."/>
            <person name="Madupu R."/>
            <person name="Nelson K.E."/>
            <person name="Nelson W.C."/>
            <person name="Paulsen I."/>
            <person name="Penn K."/>
            <person name="Ren Q."/>
            <person name="Rosovitz M.J."/>
            <person name="Selengut J.D."/>
            <person name="Shrivastava S."/>
            <person name="Sullivan S.A."/>
            <person name="Tapia R."/>
            <person name="Thompson L.S."/>
            <person name="Watkins K.L."/>
            <person name="Yang Q."/>
            <person name="Yu C."/>
            <person name="Zafar N."/>
            <person name="Zhou L."/>
            <person name="Kuske C.R."/>
        </authorList>
    </citation>
    <scope>NUCLEOTIDE SEQUENCE [LARGE SCALE GENOMIC DNA]</scope>
    <source>
        <strain evidence="4 5">Ellin345</strain>
    </source>
</reference>
<dbReference type="PANTHER" id="PTHR30345">
    <property type="entry name" value="RIBOSE-5-PHOSPHATE ISOMERASE B"/>
    <property type="match status" value="1"/>
</dbReference>
<dbReference type="HOGENOM" id="CLU_091396_4_1_0"/>
<sequence>MKVAVSADHAGVPMNEVVIAELRKLGHEVLDLGTHDPNSGDDYPDRAADITAAVLNQGCERGILICGSGVGASVAANKIKGIRAGLCHDHYSAHQGVEHDNMNVLCLGGRVIGTETALDLVRAFVSAKFTNEERHLRRLHKIAVMEGSR</sequence>
<dbReference type="InterPro" id="IPR036569">
    <property type="entry name" value="RpiB_LacA_LacB_sf"/>
</dbReference>
<dbReference type="InterPro" id="IPR004785">
    <property type="entry name" value="RpiB"/>
</dbReference>
<dbReference type="PANTHER" id="PTHR30345:SF0">
    <property type="entry name" value="DNA DAMAGE-REPAIR_TOLERATION PROTEIN DRT102"/>
    <property type="match status" value="1"/>
</dbReference>
<dbReference type="KEGG" id="aba:Acid345_2809"/>
<proteinExistence type="inferred from homology"/>